<comment type="subcellular location">
    <subcellularLocation>
        <location evidence="1">Cell membrane</location>
        <topology evidence="1">Multi-pass membrane protein</topology>
    </subcellularLocation>
</comment>
<dbReference type="AlphaFoldDB" id="A0A1G9TLB8"/>
<dbReference type="PANTHER" id="PTHR33529:SF6">
    <property type="entry name" value="YJGP_YJGQ FAMILY PERMEASE"/>
    <property type="match status" value="1"/>
</dbReference>
<dbReference type="GO" id="GO:0043190">
    <property type="term" value="C:ATP-binding cassette (ABC) transporter complex"/>
    <property type="evidence" value="ECO:0007669"/>
    <property type="project" value="TreeGrafter"/>
</dbReference>
<protein>
    <submittedName>
        <fullName evidence="7">Lipopolysaccharide export system permease protein</fullName>
    </submittedName>
</protein>
<feature type="transmembrane region" description="Helical" evidence="6">
    <location>
        <begin position="100"/>
        <end position="118"/>
    </location>
</feature>
<gene>
    <name evidence="7" type="ORF">SAMN05660299_00985</name>
</gene>
<dbReference type="InterPro" id="IPR005495">
    <property type="entry name" value="LptG/LptF_permease"/>
</dbReference>
<feature type="transmembrane region" description="Helical" evidence="6">
    <location>
        <begin position="54"/>
        <end position="79"/>
    </location>
</feature>
<feature type="transmembrane region" description="Helical" evidence="6">
    <location>
        <begin position="336"/>
        <end position="358"/>
    </location>
</feature>
<name>A0A1G9TLB8_9FIRM</name>
<accession>A0A1G9TLB8</accession>
<evidence type="ECO:0000256" key="4">
    <source>
        <dbReference type="ARBA" id="ARBA00022989"/>
    </source>
</evidence>
<keyword evidence="3 6" id="KW-0812">Transmembrane</keyword>
<dbReference type="STRING" id="349095.SAMN05660299_00985"/>
<evidence type="ECO:0000256" key="2">
    <source>
        <dbReference type="ARBA" id="ARBA00022475"/>
    </source>
</evidence>
<feature type="transmembrane region" description="Helical" evidence="6">
    <location>
        <begin position="306"/>
        <end position="324"/>
    </location>
</feature>
<dbReference type="GO" id="GO:0015920">
    <property type="term" value="P:lipopolysaccharide transport"/>
    <property type="evidence" value="ECO:0007669"/>
    <property type="project" value="TreeGrafter"/>
</dbReference>
<keyword evidence="5 6" id="KW-0472">Membrane</keyword>
<evidence type="ECO:0000256" key="3">
    <source>
        <dbReference type="ARBA" id="ARBA00022692"/>
    </source>
</evidence>
<organism evidence="7 8">
    <name type="scientific">Megasphaera paucivorans</name>
    <dbReference type="NCBI Taxonomy" id="349095"/>
    <lineage>
        <taxon>Bacteria</taxon>
        <taxon>Bacillati</taxon>
        <taxon>Bacillota</taxon>
        <taxon>Negativicutes</taxon>
        <taxon>Veillonellales</taxon>
        <taxon>Veillonellaceae</taxon>
        <taxon>Megasphaera</taxon>
    </lineage>
</organism>
<proteinExistence type="predicted"/>
<feature type="transmembrane region" description="Helical" evidence="6">
    <location>
        <begin position="281"/>
        <end position="299"/>
    </location>
</feature>
<keyword evidence="4 6" id="KW-1133">Transmembrane helix</keyword>
<evidence type="ECO:0000313" key="7">
    <source>
        <dbReference type="EMBL" id="SDM48619.1"/>
    </source>
</evidence>
<evidence type="ECO:0000313" key="8">
    <source>
        <dbReference type="Proteomes" id="UP000199309"/>
    </source>
</evidence>
<dbReference type="Proteomes" id="UP000199309">
    <property type="component" value="Unassembled WGS sequence"/>
</dbReference>
<sequence>MRILDKYILKEFIGPFLFGVCAFTSVFVGTGTLYRIANLINEFGASAWTAFRVLVLAMPSIIVLTFPMSVLLGALLAFGRLSGSSEMIVMRSGGQNFLRLAMPVFIAAFVISLGTTAFNEFVVPQANNAYNRIINEEVKHSAAPKTQDHIVIKDVHGADIASLMYARQFDGDTKELKNITLQEFENDVLTRVENADYAVWDGSKWVMKDGIIYDLSLKGEIERTMHFKSQAMPINQTPKKIGESQRKPEEMTIRELREQIRILDENSVDTNKMKVEMYNRFALPLASLVCAVIGAPLGLQKQRGSSSIGFGVSVIVIFIYYSIMTLSNALGNSGKLTPFLGAFLPNILCGITGIILVYRASK</sequence>
<keyword evidence="2" id="KW-1003">Cell membrane</keyword>
<evidence type="ECO:0000256" key="5">
    <source>
        <dbReference type="ARBA" id="ARBA00023136"/>
    </source>
</evidence>
<keyword evidence="8" id="KW-1185">Reference proteome</keyword>
<evidence type="ECO:0000256" key="1">
    <source>
        <dbReference type="ARBA" id="ARBA00004651"/>
    </source>
</evidence>
<evidence type="ECO:0000256" key="6">
    <source>
        <dbReference type="SAM" id="Phobius"/>
    </source>
</evidence>
<dbReference type="Pfam" id="PF03739">
    <property type="entry name" value="LptF_LptG"/>
    <property type="match status" value="1"/>
</dbReference>
<dbReference type="PANTHER" id="PTHR33529">
    <property type="entry name" value="SLR0882 PROTEIN-RELATED"/>
    <property type="match status" value="1"/>
</dbReference>
<feature type="transmembrane region" description="Helical" evidence="6">
    <location>
        <begin position="12"/>
        <end position="34"/>
    </location>
</feature>
<dbReference type="OrthoDB" id="9780716at2"/>
<dbReference type="EMBL" id="FNHQ01000007">
    <property type="protein sequence ID" value="SDM48619.1"/>
    <property type="molecule type" value="Genomic_DNA"/>
</dbReference>
<dbReference type="RefSeq" id="WP_091648740.1">
    <property type="nucleotide sequence ID" value="NZ_FNHQ01000007.1"/>
</dbReference>
<reference evidence="7 8" key="1">
    <citation type="submission" date="2016-10" db="EMBL/GenBank/DDBJ databases">
        <authorList>
            <person name="de Groot N.N."/>
        </authorList>
    </citation>
    <scope>NUCLEOTIDE SEQUENCE [LARGE SCALE GENOMIC DNA]</scope>
    <source>
        <strain evidence="7 8">DSM 16981</strain>
    </source>
</reference>